<feature type="signal peptide" evidence="1">
    <location>
        <begin position="1"/>
        <end position="20"/>
    </location>
</feature>
<feature type="chain" id="PRO_5046891219" evidence="1">
    <location>
        <begin position="21"/>
        <end position="111"/>
    </location>
</feature>
<reference evidence="2" key="1">
    <citation type="submission" date="2024-05" db="EMBL/GenBank/DDBJ databases">
        <title>Whole genome shotgun sequence of Streptomyces violascens NBRC 12920.</title>
        <authorList>
            <person name="Komaki H."/>
            <person name="Tamura T."/>
        </authorList>
    </citation>
    <scope>NUCLEOTIDE SEQUENCE</scope>
    <source>
        <strain evidence="2">NBRC 12920</strain>
    </source>
</reference>
<comment type="caution">
    <text evidence="2">The sequence shown here is derived from an EMBL/GenBank/DDBJ whole genome shotgun (WGS) entry which is preliminary data.</text>
</comment>
<dbReference type="EMBL" id="BNDY01000017">
    <property type="protein sequence ID" value="GHI40685.1"/>
    <property type="molecule type" value="Genomic_DNA"/>
</dbReference>
<proteinExistence type="predicted"/>
<protein>
    <submittedName>
        <fullName evidence="2">Uncharacterized protein</fullName>
    </submittedName>
</protein>
<keyword evidence="1" id="KW-0732">Signal</keyword>
<evidence type="ECO:0000313" key="3">
    <source>
        <dbReference type="Proteomes" id="UP001050808"/>
    </source>
</evidence>
<evidence type="ECO:0000313" key="2">
    <source>
        <dbReference type="EMBL" id="GHI40685.1"/>
    </source>
</evidence>
<organism evidence="2 3">
    <name type="scientific">Streptomyces violascens</name>
    <dbReference type="NCBI Taxonomy" id="67381"/>
    <lineage>
        <taxon>Bacteria</taxon>
        <taxon>Bacillati</taxon>
        <taxon>Actinomycetota</taxon>
        <taxon>Actinomycetes</taxon>
        <taxon>Kitasatosporales</taxon>
        <taxon>Streptomycetaceae</taxon>
        <taxon>Streptomyces</taxon>
    </lineage>
</organism>
<evidence type="ECO:0000256" key="1">
    <source>
        <dbReference type="SAM" id="SignalP"/>
    </source>
</evidence>
<dbReference type="Proteomes" id="UP001050808">
    <property type="component" value="Unassembled WGS sequence"/>
</dbReference>
<gene>
    <name evidence="2" type="ORF">Sviol_50930</name>
</gene>
<keyword evidence="3" id="KW-1185">Reference proteome</keyword>
<sequence>MLFTAPLILAPMLVTPAAHAAGDGVLTISPRAQNACVNLARDIKTIDLPPGYRASIHRQKNCRGHVLLESTDRRITDLPSGSASVHVSKDSSGLRLPLVERLVGDSAASPA</sequence>
<name>A0ABQ3QTU6_9ACTN</name>
<accession>A0ABQ3QTU6</accession>